<feature type="repeat" description="TPR" evidence="13">
    <location>
        <begin position="209"/>
        <end position="242"/>
    </location>
</feature>
<comment type="cofactor">
    <cofactor evidence="1">
        <name>L-ascorbate</name>
        <dbReference type="ChEBI" id="CHEBI:38290"/>
    </cofactor>
</comment>
<evidence type="ECO:0000256" key="9">
    <source>
        <dbReference type="ARBA" id="ARBA00022964"/>
    </source>
</evidence>
<keyword evidence="7" id="KW-0256">Endoplasmic reticulum</keyword>
<evidence type="ECO:0000256" key="10">
    <source>
        <dbReference type="ARBA" id="ARBA00023002"/>
    </source>
</evidence>
<dbReference type="Pfam" id="PF13640">
    <property type="entry name" value="2OG-FeII_Oxy_3"/>
    <property type="match status" value="1"/>
</dbReference>
<evidence type="ECO:0000256" key="13">
    <source>
        <dbReference type="PROSITE-ProRule" id="PRU00339"/>
    </source>
</evidence>
<dbReference type="InterPro" id="IPR019734">
    <property type="entry name" value="TPR_rpt"/>
</dbReference>
<name>A0ABR3HWR9_LOXSC</name>
<evidence type="ECO:0000256" key="3">
    <source>
        <dbReference type="ARBA" id="ARBA00004319"/>
    </source>
</evidence>
<dbReference type="PANTHER" id="PTHR10869">
    <property type="entry name" value="PROLYL 4-HYDROXYLASE ALPHA SUBUNIT"/>
    <property type="match status" value="1"/>
</dbReference>
<dbReference type="EMBL" id="JBEUOH010000012">
    <property type="protein sequence ID" value="KAL0881006.1"/>
    <property type="molecule type" value="Genomic_DNA"/>
</dbReference>
<keyword evidence="13" id="KW-0802">TPR repeat</keyword>
<evidence type="ECO:0000256" key="4">
    <source>
        <dbReference type="ARBA" id="ARBA00006511"/>
    </source>
</evidence>
<sequence length="557" mass="63551">MAFETIRVYSNFLLVLYFCHCAQAEVFTAQTDIEHLLETQQRVIDDVNEYIALEEKRLMTLKKRLNVYKEEHEKAMKDIPNFSGNPINAFTLIKRLTTDLELIQKDMDSGSANIKNVTKHNDVKYPTPEDVIGAAVALMRLKQVYKLDIKELSEGILNGVAYSTPLTAGDCYDLGLALYFEGENENALPWFEEAQRKYKDSELNHFSESDIMSLIGATHYHLGDYNTALKTAINVLTMNPMHPNIANDIQIYQKAIAGDDENIEESEVSKKNEIENNSTETRTSDADYIEYLEDEKNYEILCRGEMDVAPVIAKSLYCRYVTENHPFLRLAPLKVEFKYLQPDIVIFHDVIYEAEIQFLQEAAKPRFSRAVIYDHETGEMVPSKYRISKAAWFDDEESEIVSRITQRIADMTGLSMETAENLQVVNYGIGGHYAQHYDFTTKDDADKDDFENGNRIATVLFYMSEVTQGGATVFPKIGLSLFPIKGAAAFWLNLHPSGEGDLATRHAACPVLRGSKWVSNKWLHIHSQEFLRPCNLEYQEEGILRKPVPKPVLKTSR</sequence>
<organism evidence="17 18">
    <name type="scientific">Loxostege sticticalis</name>
    <name type="common">Beet webworm moth</name>
    <dbReference type="NCBI Taxonomy" id="481309"/>
    <lineage>
        <taxon>Eukaryota</taxon>
        <taxon>Metazoa</taxon>
        <taxon>Ecdysozoa</taxon>
        <taxon>Arthropoda</taxon>
        <taxon>Hexapoda</taxon>
        <taxon>Insecta</taxon>
        <taxon>Pterygota</taxon>
        <taxon>Neoptera</taxon>
        <taxon>Endopterygota</taxon>
        <taxon>Lepidoptera</taxon>
        <taxon>Glossata</taxon>
        <taxon>Ditrysia</taxon>
        <taxon>Pyraloidea</taxon>
        <taxon>Crambidae</taxon>
        <taxon>Pyraustinae</taxon>
        <taxon>Loxostege</taxon>
    </lineage>
</organism>
<dbReference type="InterPro" id="IPR006620">
    <property type="entry name" value="Pro_4_hyd_alph"/>
</dbReference>
<dbReference type="Gene3D" id="1.25.40.10">
    <property type="entry name" value="Tetratricopeptide repeat domain"/>
    <property type="match status" value="1"/>
</dbReference>
<evidence type="ECO:0000256" key="11">
    <source>
        <dbReference type="ARBA" id="ARBA00023004"/>
    </source>
</evidence>
<feature type="coiled-coil region" evidence="14">
    <location>
        <begin position="51"/>
        <end position="78"/>
    </location>
</feature>
<dbReference type="InterPro" id="IPR045054">
    <property type="entry name" value="P4HA-like"/>
</dbReference>
<keyword evidence="12" id="KW-0325">Glycoprotein</keyword>
<dbReference type="Pfam" id="PF23558">
    <property type="entry name" value="TPR_P4H"/>
    <property type="match status" value="1"/>
</dbReference>
<keyword evidence="8" id="KW-0847">Vitamin C</keyword>
<keyword evidence="15" id="KW-0732">Signal</keyword>
<protein>
    <recommendedName>
        <fullName evidence="5">procollagen-proline 4-dioxygenase</fullName>
        <ecNumber evidence="5">1.14.11.2</ecNumber>
    </recommendedName>
</protein>
<dbReference type="Proteomes" id="UP001549920">
    <property type="component" value="Unassembled WGS sequence"/>
</dbReference>
<dbReference type="SMART" id="SM00702">
    <property type="entry name" value="P4Hc"/>
    <property type="match status" value="1"/>
</dbReference>
<evidence type="ECO:0000256" key="1">
    <source>
        <dbReference type="ARBA" id="ARBA00001961"/>
    </source>
</evidence>
<dbReference type="InterPro" id="IPR059068">
    <property type="entry name" value="TPR_P4H"/>
</dbReference>
<reference evidence="17 18" key="1">
    <citation type="submission" date="2024-06" db="EMBL/GenBank/DDBJ databases">
        <title>A chromosome-level genome assembly of beet webworm, Loxostege sticticalis.</title>
        <authorList>
            <person name="Zhang Y."/>
        </authorList>
    </citation>
    <scope>NUCLEOTIDE SEQUENCE [LARGE SCALE GENOMIC DNA]</scope>
    <source>
        <strain evidence="17">AQ026</strain>
        <tissue evidence="17">Whole body</tissue>
    </source>
</reference>
<evidence type="ECO:0000313" key="18">
    <source>
        <dbReference type="Proteomes" id="UP001549920"/>
    </source>
</evidence>
<dbReference type="PANTHER" id="PTHR10869:SF244">
    <property type="entry name" value="PROLYL 4-HYDROXYLASE SUBUNIT ALPHA-2"/>
    <property type="match status" value="1"/>
</dbReference>
<dbReference type="SMART" id="SM00028">
    <property type="entry name" value="TPR"/>
    <property type="match status" value="2"/>
</dbReference>
<evidence type="ECO:0000256" key="12">
    <source>
        <dbReference type="ARBA" id="ARBA00023180"/>
    </source>
</evidence>
<keyword evidence="10" id="KW-0560">Oxidoreductase</keyword>
<keyword evidence="14" id="KW-0175">Coiled coil</keyword>
<dbReference type="InterPro" id="IPR011990">
    <property type="entry name" value="TPR-like_helical_dom_sf"/>
</dbReference>
<evidence type="ECO:0000256" key="7">
    <source>
        <dbReference type="ARBA" id="ARBA00022824"/>
    </source>
</evidence>
<dbReference type="PROSITE" id="PS51471">
    <property type="entry name" value="FE2OG_OXY"/>
    <property type="match status" value="1"/>
</dbReference>
<feature type="signal peptide" evidence="15">
    <location>
        <begin position="1"/>
        <end position="24"/>
    </location>
</feature>
<evidence type="ECO:0000256" key="5">
    <source>
        <dbReference type="ARBA" id="ARBA00012269"/>
    </source>
</evidence>
<keyword evidence="6" id="KW-0479">Metal-binding</keyword>
<dbReference type="PROSITE" id="PS50005">
    <property type="entry name" value="TPR"/>
    <property type="match status" value="1"/>
</dbReference>
<keyword evidence="18" id="KW-1185">Reference proteome</keyword>
<proteinExistence type="inferred from homology"/>
<evidence type="ECO:0000256" key="15">
    <source>
        <dbReference type="SAM" id="SignalP"/>
    </source>
</evidence>
<gene>
    <name evidence="17" type="ORF">ABMA27_002150</name>
</gene>
<accession>A0ABR3HWR9</accession>
<keyword evidence="11" id="KW-0408">Iron</keyword>
<feature type="domain" description="Fe2OG dioxygenase" evidence="16">
    <location>
        <begin position="418"/>
        <end position="525"/>
    </location>
</feature>
<comment type="caution">
    <text evidence="17">The sequence shown here is derived from an EMBL/GenBank/DDBJ whole genome shotgun (WGS) entry which is preliminary data.</text>
</comment>
<dbReference type="SUPFAM" id="SSF48452">
    <property type="entry name" value="TPR-like"/>
    <property type="match status" value="1"/>
</dbReference>
<comment type="function">
    <text evidence="2">Catalyzes the post-translational formation of 4-hydroxyproline in -Xaa-Pro-Gly- sequences in collagens and other proteins.</text>
</comment>
<evidence type="ECO:0000256" key="8">
    <source>
        <dbReference type="ARBA" id="ARBA00022896"/>
    </source>
</evidence>
<feature type="chain" id="PRO_5047443559" description="procollagen-proline 4-dioxygenase" evidence="15">
    <location>
        <begin position="25"/>
        <end position="557"/>
    </location>
</feature>
<dbReference type="InterPro" id="IPR005123">
    <property type="entry name" value="Oxoglu/Fe-dep_dioxygenase_dom"/>
</dbReference>
<dbReference type="Gene3D" id="6.10.140.1460">
    <property type="match status" value="1"/>
</dbReference>
<comment type="similarity">
    <text evidence="4">Belongs to the P4HA family.</text>
</comment>
<dbReference type="InterPro" id="IPR044862">
    <property type="entry name" value="Pro_4_hyd_alph_FE2OG_OXY"/>
</dbReference>
<dbReference type="Gene3D" id="2.60.120.620">
    <property type="entry name" value="q2cbj1_9rhob like domain"/>
    <property type="match status" value="1"/>
</dbReference>
<dbReference type="EC" id="1.14.11.2" evidence="5"/>
<evidence type="ECO:0000256" key="6">
    <source>
        <dbReference type="ARBA" id="ARBA00022723"/>
    </source>
</evidence>
<evidence type="ECO:0000313" key="17">
    <source>
        <dbReference type="EMBL" id="KAL0881006.1"/>
    </source>
</evidence>
<evidence type="ECO:0000256" key="14">
    <source>
        <dbReference type="SAM" id="Coils"/>
    </source>
</evidence>
<evidence type="ECO:0000259" key="16">
    <source>
        <dbReference type="PROSITE" id="PS51471"/>
    </source>
</evidence>
<keyword evidence="9" id="KW-0223">Dioxygenase</keyword>
<dbReference type="InterPro" id="IPR013547">
    <property type="entry name" value="P4H_N"/>
</dbReference>
<comment type="subcellular location">
    <subcellularLocation>
        <location evidence="3">Endoplasmic reticulum lumen</location>
    </subcellularLocation>
</comment>
<evidence type="ECO:0000256" key="2">
    <source>
        <dbReference type="ARBA" id="ARBA00002035"/>
    </source>
</evidence>
<dbReference type="Pfam" id="PF08336">
    <property type="entry name" value="P4Ha_N"/>
    <property type="match status" value="1"/>
</dbReference>